<dbReference type="Proteomes" id="UP000193942">
    <property type="component" value="Unassembled WGS sequence"/>
</dbReference>
<evidence type="ECO:0000313" key="2">
    <source>
        <dbReference type="Proteomes" id="UP000193942"/>
    </source>
</evidence>
<reference evidence="1 2" key="1">
    <citation type="submission" date="2010-04" db="EMBL/GenBank/DDBJ databases">
        <title>The Genome Sequence of Escherichia coli TA447.</title>
        <authorList>
            <consortium name="The Broad Institute Genome Sequencing Platform"/>
            <consortium name="The Broad Institute Genome Sequencing Center for Infectious Disease"/>
            <person name="Feldgarden M."/>
            <person name="Gordon D.M."/>
            <person name="Johnson J.R."/>
            <person name="Johnston B.D."/>
            <person name="Young S."/>
            <person name="Zeng Q."/>
            <person name="Koehrsen M."/>
            <person name="Alvarado L."/>
            <person name="Berlin A.M."/>
            <person name="Borenstein D."/>
            <person name="Chapman S.B."/>
            <person name="Chen Z."/>
            <person name="Engels R."/>
            <person name="Freedman E."/>
            <person name="Gellesch M."/>
            <person name="Goldberg J."/>
            <person name="Griggs A."/>
            <person name="Gujja S."/>
            <person name="Heilman E.R."/>
            <person name="Heiman D.I."/>
            <person name="Hepburn T.A."/>
            <person name="Howarth C."/>
            <person name="Jen D."/>
            <person name="Larson L."/>
            <person name="Mehta T."/>
            <person name="Park D."/>
            <person name="Pearson M."/>
            <person name="Richards J."/>
            <person name="Roberts A."/>
            <person name="Saif S."/>
            <person name="Shea T.D."/>
            <person name="Shenoy N."/>
            <person name="Sisk P."/>
            <person name="Stolte C."/>
            <person name="Sykes S.N."/>
            <person name="Walk T."/>
            <person name="White J."/>
            <person name="Yandava C."/>
            <person name="Haas B."/>
            <person name="Henn M.R."/>
            <person name="Nusbaum C."/>
            <person name="Birren B."/>
        </authorList>
    </citation>
    <scope>NUCLEOTIDE SEQUENCE [LARGE SCALE GENOMIC DNA]</scope>
    <source>
        <strain evidence="1 2">TA447</strain>
    </source>
</reference>
<sequence>MLIQALKKAFIYSWHTNMTQAKANLRKLRRARYVPPRTVKKSIANTERVVSKAITGCGVFRDIPQVKINLIETRKILQIELALSIANLSEANPIEIRKKIKSIDRQLSSTSKIRTTL</sequence>
<evidence type="ECO:0000313" key="1">
    <source>
        <dbReference type="EMBL" id="OSK97214.1"/>
    </source>
</evidence>
<protein>
    <recommendedName>
        <fullName evidence="3">YhaB protein</fullName>
    </recommendedName>
</protein>
<evidence type="ECO:0008006" key="3">
    <source>
        <dbReference type="Google" id="ProtNLM"/>
    </source>
</evidence>
<organism evidence="1 2">
    <name type="scientific">Escherichia coli TA447</name>
    <dbReference type="NCBI Taxonomy" id="656447"/>
    <lineage>
        <taxon>Bacteria</taxon>
        <taxon>Pseudomonadati</taxon>
        <taxon>Pseudomonadota</taxon>
        <taxon>Gammaproteobacteria</taxon>
        <taxon>Enterobacterales</taxon>
        <taxon>Enterobacteriaceae</taxon>
        <taxon>Escherichia</taxon>
    </lineage>
</organism>
<accession>A0A1X3J577</accession>
<comment type="caution">
    <text evidence="1">The sequence shown here is derived from an EMBL/GenBank/DDBJ whole genome shotgun (WGS) entry which is preliminary data.</text>
</comment>
<dbReference type="AlphaFoldDB" id="A0A1X3J577"/>
<name>A0A1X3J577_ECOLX</name>
<dbReference type="EMBL" id="ADIZ01000005">
    <property type="protein sequence ID" value="OSK97214.1"/>
    <property type="molecule type" value="Genomic_DNA"/>
</dbReference>
<gene>
    <name evidence="1" type="ORF">ECXG_05139</name>
</gene>
<proteinExistence type="predicted"/>